<comment type="caution">
    <text evidence="10">The sequence shown here is derived from an EMBL/GenBank/DDBJ whole genome shotgun (WGS) entry which is preliminary data.</text>
</comment>
<comment type="catalytic activity">
    <reaction evidence="9">
        <text>(7R,8S)-7,8-diammoniononanoate + CO2 + ATP = (4R,5S)-dethiobiotin + ADP + phosphate + 3 H(+)</text>
        <dbReference type="Rhea" id="RHEA:15805"/>
        <dbReference type="ChEBI" id="CHEBI:15378"/>
        <dbReference type="ChEBI" id="CHEBI:16526"/>
        <dbReference type="ChEBI" id="CHEBI:30616"/>
        <dbReference type="ChEBI" id="CHEBI:43474"/>
        <dbReference type="ChEBI" id="CHEBI:149469"/>
        <dbReference type="ChEBI" id="CHEBI:149473"/>
        <dbReference type="ChEBI" id="CHEBI:456216"/>
        <dbReference type="EC" id="6.3.3.3"/>
    </reaction>
</comment>
<feature type="active site" evidence="9">
    <location>
        <position position="33"/>
    </location>
</feature>
<evidence type="ECO:0000313" key="11">
    <source>
        <dbReference type="Proteomes" id="UP000478183"/>
    </source>
</evidence>
<organism evidence="10 11">
    <name type="scientific">Paracoccus aestuariivivens</name>
    <dbReference type="NCBI Taxonomy" id="1820333"/>
    <lineage>
        <taxon>Bacteria</taxon>
        <taxon>Pseudomonadati</taxon>
        <taxon>Pseudomonadota</taxon>
        <taxon>Alphaproteobacteria</taxon>
        <taxon>Rhodobacterales</taxon>
        <taxon>Paracoccaceae</taxon>
        <taxon>Paracoccus</taxon>
    </lineage>
</organism>
<dbReference type="PANTHER" id="PTHR43210:SF2">
    <property type="entry name" value="ATP-DEPENDENT DETHIOBIOTIN SYNTHETASE BIOD 2"/>
    <property type="match status" value="1"/>
</dbReference>
<keyword evidence="5 9" id="KW-0093">Biotin biosynthesis</keyword>
<keyword evidence="1 9" id="KW-0963">Cytoplasm</keyword>
<dbReference type="Pfam" id="PF13500">
    <property type="entry name" value="AAA_26"/>
    <property type="match status" value="1"/>
</dbReference>
<name>A0A6L6JEU7_9RHOB</name>
<evidence type="ECO:0000256" key="2">
    <source>
        <dbReference type="ARBA" id="ARBA00022598"/>
    </source>
</evidence>
<comment type="similarity">
    <text evidence="9">Belongs to the dethiobiotin synthetase family.</text>
</comment>
<dbReference type="Gene3D" id="3.40.50.300">
    <property type="entry name" value="P-loop containing nucleotide triphosphate hydrolases"/>
    <property type="match status" value="1"/>
</dbReference>
<dbReference type="RefSeq" id="WP_155095811.1">
    <property type="nucleotide sequence ID" value="NZ_WMIE01000006.1"/>
</dbReference>
<dbReference type="EC" id="6.3.3.3" evidence="9"/>
<feature type="binding site" evidence="9">
    <location>
        <begin position="13"/>
        <end position="18"/>
    </location>
    <ligand>
        <name>ATP</name>
        <dbReference type="ChEBI" id="CHEBI:30616"/>
    </ligand>
</feature>
<dbReference type="GO" id="GO:0005829">
    <property type="term" value="C:cytosol"/>
    <property type="evidence" value="ECO:0007669"/>
    <property type="project" value="TreeGrafter"/>
</dbReference>
<dbReference type="OrthoDB" id="9802097at2"/>
<feature type="binding site" evidence="9">
    <location>
        <position position="44"/>
    </location>
    <ligand>
        <name>ATP</name>
        <dbReference type="ChEBI" id="CHEBI:30616"/>
    </ligand>
</feature>
<dbReference type="SUPFAM" id="SSF52540">
    <property type="entry name" value="P-loop containing nucleoside triphosphate hydrolases"/>
    <property type="match status" value="1"/>
</dbReference>
<dbReference type="InterPro" id="IPR027417">
    <property type="entry name" value="P-loop_NTPase"/>
</dbReference>
<evidence type="ECO:0000256" key="7">
    <source>
        <dbReference type="ARBA" id="ARBA00022842"/>
    </source>
</evidence>
<dbReference type="Proteomes" id="UP000478183">
    <property type="component" value="Unassembled WGS sequence"/>
</dbReference>
<keyword evidence="7 9" id="KW-0460">Magnesium</keyword>
<comment type="subcellular location">
    <subcellularLocation>
        <location evidence="9">Cytoplasm</location>
    </subcellularLocation>
</comment>
<feature type="binding site" evidence="9">
    <location>
        <begin position="97"/>
        <end position="100"/>
    </location>
    <ligand>
        <name>ATP</name>
        <dbReference type="ChEBI" id="CHEBI:30616"/>
    </ligand>
</feature>
<feature type="binding site" evidence="9">
    <location>
        <begin position="181"/>
        <end position="183"/>
    </location>
    <ligand>
        <name>ATP</name>
        <dbReference type="ChEBI" id="CHEBI:30616"/>
    </ligand>
</feature>
<dbReference type="GO" id="GO:0004141">
    <property type="term" value="F:dethiobiotin synthase activity"/>
    <property type="evidence" value="ECO:0007669"/>
    <property type="project" value="UniProtKB-UniRule"/>
</dbReference>
<dbReference type="NCBIfam" id="TIGR00347">
    <property type="entry name" value="bioD"/>
    <property type="match status" value="1"/>
</dbReference>
<keyword evidence="11" id="KW-1185">Reference proteome</keyword>
<evidence type="ECO:0000256" key="9">
    <source>
        <dbReference type="HAMAP-Rule" id="MF_00336"/>
    </source>
</evidence>
<dbReference type="PIRSF" id="PIRSF006755">
    <property type="entry name" value="DTB_synth"/>
    <property type="match status" value="1"/>
</dbReference>
<comment type="cofactor">
    <cofactor evidence="9">
        <name>Mg(2+)</name>
        <dbReference type="ChEBI" id="CHEBI:18420"/>
    </cofactor>
</comment>
<dbReference type="InterPro" id="IPR004472">
    <property type="entry name" value="DTB_synth_BioD"/>
</dbReference>
<dbReference type="HAMAP" id="MF_00336">
    <property type="entry name" value="BioD"/>
    <property type="match status" value="1"/>
</dbReference>
<feature type="binding site" evidence="9">
    <location>
        <position position="17"/>
    </location>
    <ligand>
        <name>Mg(2+)</name>
        <dbReference type="ChEBI" id="CHEBI:18420"/>
    </ligand>
</feature>
<keyword evidence="4 9" id="KW-0547">Nucleotide-binding</keyword>
<comment type="catalytic activity">
    <reaction evidence="8">
        <text>(7R,8S)-8-amino-7-(carboxyamino)nonanoate + ATP = (4R,5S)-dethiobiotin + ADP + phosphate + H(+)</text>
        <dbReference type="Rhea" id="RHEA:63684"/>
        <dbReference type="ChEBI" id="CHEBI:15378"/>
        <dbReference type="ChEBI" id="CHEBI:30616"/>
        <dbReference type="ChEBI" id="CHEBI:43474"/>
        <dbReference type="ChEBI" id="CHEBI:149470"/>
        <dbReference type="ChEBI" id="CHEBI:149473"/>
        <dbReference type="ChEBI" id="CHEBI:456216"/>
    </reaction>
</comment>
<evidence type="ECO:0000256" key="4">
    <source>
        <dbReference type="ARBA" id="ARBA00022741"/>
    </source>
</evidence>
<dbReference type="GO" id="GO:0009102">
    <property type="term" value="P:biotin biosynthetic process"/>
    <property type="evidence" value="ECO:0007669"/>
    <property type="project" value="UniProtKB-UniRule"/>
</dbReference>
<proteinExistence type="inferred from homology"/>
<keyword evidence="6 9" id="KW-0067">ATP-binding</keyword>
<accession>A0A6L6JEU7</accession>
<feature type="binding site" evidence="9">
    <location>
        <position position="37"/>
    </location>
    <ligand>
        <name>substrate</name>
    </ligand>
</feature>
<evidence type="ECO:0000256" key="8">
    <source>
        <dbReference type="ARBA" id="ARBA00047386"/>
    </source>
</evidence>
<dbReference type="UniPathway" id="UPA00078">
    <property type="reaction ID" value="UER00161"/>
</dbReference>
<comment type="pathway">
    <text evidence="9">Cofactor biosynthesis; biotin biosynthesis; biotin from 7,8-diaminononanoate: step 1/2.</text>
</comment>
<comment type="function">
    <text evidence="9">Catalyzes a mechanistically unusual reaction, the ATP-dependent insertion of CO2 between the N7 and N8 nitrogen atoms of 7,8-diaminopelargonic acid (DAPA, also called 7,8-diammoniononanoate) to form a ureido ring.</text>
</comment>
<feature type="binding site" evidence="9">
    <location>
        <position position="44"/>
    </location>
    <ligand>
        <name>Mg(2+)</name>
        <dbReference type="ChEBI" id="CHEBI:18420"/>
    </ligand>
</feature>
<dbReference type="CDD" id="cd03109">
    <property type="entry name" value="DTBS"/>
    <property type="match status" value="1"/>
</dbReference>
<evidence type="ECO:0000313" key="10">
    <source>
        <dbReference type="EMBL" id="MTH78461.1"/>
    </source>
</evidence>
<dbReference type="AlphaFoldDB" id="A0A6L6JEU7"/>
<comment type="caution">
    <text evidence="9">Lacks conserved residue(s) required for the propagation of feature annotation.</text>
</comment>
<evidence type="ECO:0000256" key="1">
    <source>
        <dbReference type="ARBA" id="ARBA00022490"/>
    </source>
</evidence>
<dbReference type="GO" id="GO:0000287">
    <property type="term" value="F:magnesium ion binding"/>
    <property type="evidence" value="ECO:0007669"/>
    <property type="project" value="UniProtKB-UniRule"/>
</dbReference>
<keyword evidence="3 9" id="KW-0479">Metal-binding</keyword>
<sequence>MSSALIVTGTDTGIGKTVFAAGLTRALGATYWKPVQSGIEDETDSQTVARLSGRPVLPEGYALKRPASPHLSAAEEGIEIAPAHLRLPDCAEPLVIEGAGGVLVPLHENLLLADLMAVWRAPAIIVARTGLGTINHSLMTIEALRARKVDILGIAFVGDDMADSRAIICRIGNVHDLGRLPRLTELTPATLQAAFHNIDLSAIRGAL</sequence>
<dbReference type="EMBL" id="WMIE01000006">
    <property type="protein sequence ID" value="MTH78461.1"/>
    <property type="molecule type" value="Genomic_DNA"/>
</dbReference>
<evidence type="ECO:0000256" key="6">
    <source>
        <dbReference type="ARBA" id="ARBA00022840"/>
    </source>
</evidence>
<keyword evidence="2 9" id="KW-0436">Ligase</keyword>
<comment type="subunit">
    <text evidence="9">Homodimer.</text>
</comment>
<gene>
    <name evidence="9 10" type="primary">bioD</name>
    <name evidence="10" type="ORF">GL286_12040</name>
</gene>
<evidence type="ECO:0000256" key="3">
    <source>
        <dbReference type="ARBA" id="ARBA00022723"/>
    </source>
</evidence>
<feature type="binding site" evidence="9">
    <location>
        <position position="97"/>
    </location>
    <ligand>
        <name>Mg(2+)</name>
        <dbReference type="ChEBI" id="CHEBI:18420"/>
    </ligand>
</feature>
<protein>
    <recommendedName>
        <fullName evidence="9">ATP-dependent dethiobiotin synthetase BioD</fullName>
        <ecNumber evidence="9">6.3.3.3</ecNumber>
    </recommendedName>
    <alternativeName>
        <fullName evidence="9">DTB synthetase</fullName>
        <shortName evidence="9">DTBS</shortName>
    </alternativeName>
    <alternativeName>
        <fullName evidence="9">Dethiobiotin synthase</fullName>
    </alternativeName>
</protein>
<dbReference type="GO" id="GO:0005524">
    <property type="term" value="F:ATP binding"/>
    <property type="evidence" value="ECO:0007669"/>
    <property type="project" value="UniProtKB-UniRule"/>
</dbReference>
<dbReference type="PANTHER" id="PTHR43210">
    <property type="entry name" value="DETHIOBIOTIN SYNTHETASE"/>
    <property type="match status" value="1"/>
</dbReference>
<evidence type="ECO:0000256" key="5">
    <source>
        <dbReference type="ARBA" id="ARBA00022756"/>
    </source>
</evidence>
<reference evidence="10 11" key="1">
    <citation type="submission" date="2019-11" db="EMBL/GenBank/DDBJ databases">
        <authorList>
            <person name="Dong K."/>
        </authorList>
    </citation>
    <scope>NUCLEOTIDE SEQUENCE [LARGE SCALE GENOMIC DNA]</scope>
    <source>
        <strain evidence="10 11">NBRC 111993</strain>
    </source>
</reference>